<keyword evidence="3" id="KW-0539">Nucleus</keyword>
<comment type="subcellular location">
    <subcellularLocation>
        <location evidence="1">Nucleus</location>
    </subcellularLocation>
</comment>
<evidence type="ECO:0000313" key="6">
    <source>
        <dbReference type="Proteomes" id="UP001294444"/>
    </source>
</evidence>
<feature type="region of interest" description="Disordered" evidence="4">
    <location>
        <begin position="1"/>
        <end position="254"/>
    </location>
</feature>
<sequence length="1034" mass="113484">MPATTSRRTTPARKKAKLDHADVHSETEDSNLDTTPSHKSGRRAMPLATSSELTEPVEQPAASDAASETPAPAAKASSRPTRSAKGKAREKLAQAAAELRLELQDQEPTSWSVSEAASEHDQGATSAEAPATTSAPSRDRDTRAVRFSNFKGAVVTIDESTPPVSETDTPTAPSSSIQTSTRAASRPQRSTKAKAKASFEQEQDDQDYQEASGSYSADEVDTPTSPPEFKTPVRAPAKTPRSAKGKRKAKLEDNDYDDAEELVYGKDPDVEVFTQQGPLSSLNRIHMKTQKPRSLRPLWIQGVYNPPFFGVPTTDIASSVANTDRASQPKEIRDRRAADAALPWPQDGHAKTWLDPDAYPRIKTALIKHWNGQVGWVPKQGLYDWGWYPGKAFGWKKNLERSEWVQNARQLLSQGEHLRDELMSQADRAGWPFVQPWLDTTREHIRILTNDEIQPYLHDTTTSQRCDLRHPTAVMKLTVPELTMRNRLRKSIITDTPQSAKKGRTKAGIGGADADTDADQAGAEEDDEGADEDDNAIAAVDAKHEPINPDDPKFANIPNLGFEEKGPIYGEVLHISVGSTDQETRVQIPKGASKRLDSLGVVPDEGHLLNVGGYVYDLDWVPVPIHLNTGKEFFVVSAATSKAPLTVIGQKQQRPVPASLQLWSVSPDSINEKGNAQLEMLICHDLGVAFKLAFCPIGHDFCSETQRLGILAGCFADGSLSLFCIPHPKIFASQCSSNSPPKIYLSPILSLKHSTQSATSLCWAGGELVAFGGSHGWLGVWNVGRILRRNSAPDLSCISCEPPDYVVRAHRSAITDVTFINLPLIDSNGIARTNWLPTTLFSVSLDGLTNYVDLKRGGFGTSTSIERSRTVHYACTFSSFSGGSLVHEHADGSVAHYSLRPEEMLRSRQITHTASRVVSLSCSNFHPMLAMGTAHGQVKLANVLRTLRRSQRNHLGIYELILDRSQGEMVMKRHLNPEIANHADDKVWHIGMWHPTLKVTTVKWCPNLGRCRLLLSATAFGLVSVDFVKPPYED</sequence>
<feature type="compositionally biased region" description="Polar residues" evidence="4">
    <location>
        <begin position="158"/>
        <end position="188"/>
    </location>
</feature>
<dbReference type="InterPro" id="IPR015943">
    <property type="entry name" value="WD40/YVTN_repeat-like_dom_sf"/>
</dbReference>
<dbReference type="PANTHER" id="PTHR15052">
    <property type="entry name" value="RNA POLYMERASE III TRANSCRIPTION INITIATION FACTOR COMPLEX SUBUNIT"/>
    <property type="match status" value="1"/>
</dbReference>
<evidence type="ECO:0000256" key="3">
    <source>
        <dbReference type="ARBA" id="ARBA00023242"/>
    </source>
</evidence>
<feature type="compositionally biased region" description="Polar residues" evidence="4">
    <location>
        <begin position="106"/>
        <end position="115"/>
    </location>
</feature>
<organism evidence="5 6">
    <name type="scientific">Melanopsichium pennsylvanicum</name>
    <dbReference type="NCBI Taxonomy" id="63383"/>
    <lineage>
        <taxon>Eukaryota</taxon>
        <taxon>Fungi</taxon>
        <taxon>Dikarya</taxon>
        <taxon>Basidiomycota</taxon>
        <taxon>Ustilaginomycotina</taxon>
        <taxon>Ustilaginomycetes</taxon>
        <taxon>Ustilaginales</taxon>
        <taxon>Ustilaginaceae</taxon>
        <taxon>Melanopsichium</taxon>
    </lineage>
</organism>
<feature type="compositionally biased region" description="Low complexity" evidence="4">
    <location>
        <begin position="60"/>
        <end position="78"/>
    </location>
</feature>
<dbReference type="AlphaFoldDB" id="A0AAJ4XRP2"/>
<evidence type="ECO:0000313" key="5">
    <source>
        <dbReference type="EMBL" id="SNX86637.1"/>
    </source>
</evidence>
<keyword evidence="2" id="KW-0804">Transcription</keyword>
<keyword evidence="6" id="KW-1185">Reference proteome</keyword>
<dbReference type="SUPFAM" id="SSF50978">
    <property type="entry name" value="WD40 repeat-like"/>
    <property type="match status" value="1"/>
</dbReference>
<dbReference type="Proteomes" id="UP001294444">
    <property type="component" value="Unassembled WGS sequence"/>
</dbReference>
<feature type="compositionally biased region" description="Basic and acidic residues" evidence="4">
    <location>
        <begin position="18"/>
        <end position="27"/>
    </location>
</feature>
<dbReference type="Gene3D" id="2.130.10.10">
    <property type="entry name" value="YVTN repeat-like/Quinoprotein amine dehydrogenase"/>
    <property type="match status" value="1"/>
</dbReference>
<evidence type="ECO:0000256" key="2">
    <source>
        <dbReference type="ARBA" id="ARBA00023163"/>
    </source>
</evidence>
<dbReference type="GO" id="GO:0000127">
    <property type="term" value="C:transcription factor TFIIIC complex"/>
    <property type="evidence" value="ECO:0007669"/>
    <property type="project" value="TreeGrafter"/>
</dbReference>
<reference evidence="5" key="1">
    <citation type="submission" date="2023-10" db="EMBL/GenBank/DDBJ databases">
        <authorList>
            <person name="Guldener U."/>
        </authorList>
    </citation>
    <scope>NUCLEOTIDE SEQUENCE</scope>
    <source>
        <strain evidence="5">Mp4</strain>
    </source>
</reference>
<feature type="compositionally biased region" description="Low complexity" evidence="4">
    <location>
        <begin position="124"/>
        <end position="136"/>
    </location>
</feature>
<dbReference type="InterPro" id="IPR052416">
    <property type="entry name" value="GTF3C_component"/>
</dbReference>
<dbReference type="InterPro" id="IPR036322">
    <property type="entry name" value="WD40_repeat_dom_sf"/>
</dbReference>
<evidence type="ECO:0008006" key="7">
    <source>
        <dbReference type="Google" id="ProtNLM"/>
    </source>
</evidence>
<gene>
    <name evidence="5" type="ORF">MEPE_05346</name>
</gene>
<dbReference type="GO" id="GO:0005634">
    <property type="term" value="C:nucleus"/>
    <property type="evidence" value="ECO:0007669"/>
    <property type="project" value="UniProtKB-SubCell"/>
</dbReference>
<feature type="compositionally biased region" description="Acidic residues" evidence="4">
    <location>
        <begin position="514"/>
        <end position="533"/>
    </location>
</feature>
<evidence type="ECO:0000256" key="4">
    <source>
        <dbReference type="SAM" id="MobiDB-lite"/>
    </source>
</evidence>
<feature type="region of interest" description="Disordered" evidence="4">
    <location>
        <begin position="490"/>
        <end position="533"/>
    </location>
</feature>
<accession>A0AAJ4XRP2</accession>
<dbReference type="PANTHER" id="PTHR15052:SF2">
    <property type="entry name" value="GENERAL TRANSCRIPTION FACTOR 3C POLYPEPTIDE 2"/>
    <property type="match status" value="1"/>
</dbReference>
<evidence type="ECO:0000256" key="1">
    <source>
        <dbReference type="ARBA" id="ARBA00004123"/>
    </source>
</evidence>
<name>A0AAJ4XRP2_9BASI</name>
<proteinExistence type="predicted"/>
<protein>
    <recommendedName>
        <fullName evidence="7">Transcription factor tau subunit sfc6</fullName>
    </recommendedName>
</protein>
<dbReference type="EMBL" id="OAPG01000015">
    <property type="protein sequence ID" value="SNX86637.1"/>
    <property type="molecule type" value="Genomic_DNA"/>
</dbReference>
<comment type="caution">
    <text evidence="5">The sequence shown here is derived from an EMBL/GenBank/DDBJ whole genome shotgun (WGS) entry which is preliminary data.</text>
</comment>
<dbReference type="GO" id="GO:0006383">
    <property type="term" value="P:transcription by RNA polymerase III"/>
    <property type="evidence" value="ECO:0007669"/>
    <property type="project" value="TreeGrafter"/>
</dbReference>